<reference evidence="1 2" key="2">
    <citation type="submission" date="2016-08" db="EMBL/GenBank/DDBJ databases">
        <title>Pervasive Adenine N6-methylation of Active Genes in Fungi.</title>
        <authorList>
            <consortium name="DOE Joint Genome Institute"/>
            <person name="Mondo S.J."/>
            <person name="Dannebaum R.O."/>
            <person name="Kuo R.C."/>
            <person name="Labutti K."/>
            <person name="Haridas S."/>
            <person name="Kuo A."/>
            <person name="Salamov A."/>
            <person name="Ahrendt S.R."/>
            <person name="Lipzen A."/>
            <person name="Sullivan W."/>
            <person name="Andreopoulos W.B."/>
            <person name="Clum A."/>
            <person name="Lindquist E."/>
            <person name="Daum C."/>
            <person name="Ramamoorthy G.K."/>
            <person name="Gryganskyi A."/>
            <person name="Culley D."/>
            <person name="Magnuson J.K."/>
            <person name="James T.Y."/>
            <person name="O'Malley M.A."/>
            <person name="Stajich J.E."/>
            <person name="Spatafora J.W."/>
            <person name="Visel A."/>
            <person name="Grigoriev I.V."/>
        </authorList>
    </citation>
    <scope>NUCLEOTIDE SEQUENCE [LARGE SCALE GENOMIC DNA]</scope>
    <source>
        <strain evidence="1 2">S4</strain>
    </source>
</reference>
<accession>A0A1Y1X0F1</accession>
<organism evidence="1 2">
    <name type="scientific">Anaeromyces robustus</name>
    <dbReference type="NCBI Taxonomy" id="1754192"/>
    <lineage>
        <taxon>Eukaryota</taxon>
        <taxon>Fungi</taxon>
        <taxon>Fungi incertae sedis</taxon>
        <taxon>Chytridiomycota</taxon>
        <taxon>Chytridiomycota incertae sedis</taxon>
        <taxon>Neocallimastigomycetes</taxon>
        <taxon>Neocallimastigales</taxon>
        <taxon>Neocallimastigaceae</taxon>
        <taxon>Anaeromyces</taxon>
    </lineage>
</organism>
<protein>
    <submittedName>
        <fullName evidence="1">Uncharacterized protein</fullName>
    </submittedName>
</protein>
<dbReference type="EMBL" id="MCFG01000197">
    <property type="protein sequence ID" value="ORX78814.1"/>
    <property type="molecule type" value="Genomic_DNA"/>
</dbReference>
<gene>
    <name evidence="1" type="ORF">BCR32DRAFT_281949</name>
</gene>
<sequence>MTENNIRELLFVNKKYLYKLKIIMNNSSNNNNNNNNNNEIVYIILKNILTKKGIKNITIQALDDNEYFIFNEIKIKEKFEKIIKFGIAIDDVEYS</sequence>
<name>A0A1Y1X0F1_9FUNG</name>
<evidence type="ECO:0000313" key="1">
    <source>
        <dbReference type="EMBL" id="ORX78814.1"/>
    </source>
</evidence>
<keyword evidence="2" id="KW-1185">Reference proteome</keyword>
<proteinExistence type="predicted"/>
<evidence type="ECO:0000313" key="2">
    <source>
        <dbReference type="Proteomes" id="UP000193944"/>
    </source>
</evidence>
<comment type="caution">
    <text evidence="1">The sequence shown here is derived from an EMBL/GenBank/DDBJ whole genome shotgun (WGS) entry which is preliminary data.</text>
</comment>
<dbReference type="Proteomes" id="UP000193944">
    <property type="component" value="Unassembled WGS sequence"/>
</dbReference>
<dbReference type="AlphaFoldDB" id="A0A1Y1X0F1"/>
<reference evidence="1 2" key="1">
    <citation type="submission" date="2016-08" db="EMBL/GenBank/DDBJ databases">
        <title>A Parts List for Fungal Cellulosomes Revealed by Comparative Genomics.</title>
        <authorList>
            <consortium name="DOE Joint Genome Institute"/>
            <person name="Haitjema C.H."/>
            <person name="Gilmore S.P."/>
            <person name="Henske J.K."/>
            <person name="Solomon K.V."/>
            <person name="De Groot R."/>
            <person name="Kuo A."/>
            <person name="Mondo S.J."/>
            <person name="Salamov A.A."/>
            <person name="Labutti K."/>
            <person name="Zhao Z."/>
            <person name="Chiniquy J."/>
            <person name="Barry K."/>
            <person name="Brewer H.M."/>
            <person name="Purvine S.O."/>
            <person name="Wright A.T."/>
            <person name="Boxma B."/>
            <person name="Van Alen T."/>
            <person name="Hackstein J.H."/>
            <person name="Baker S.E."/>
            <person name="Grigoriev I.V."/>
            <person name="O'Malley M.A."/>
        </authorList>
    </citation>
    <scope>NUCLEOTIDE SEQUENCE [LARGE SCALE GENOMIC DNA]</scope>
    <source>
        <strain evidence="1 2">S4</strain>
    </source>
</reference>